<evidence type="ECO:0000313" key="3">
    <source>
        <dbReference type="EMBL" id="OMG92308.1"/>
    </source>
</evidence>
<dbReference type="RefSeq" id="WP_006387436.1">
    <property type="nucleotide sequence ID" value="NZ_AP028040.1"/>
</dbReference>
<reference evidence="2" key="2">
    <citation type="submission" date="2022-12" db="EMBL/GenBank/DDBJ databases">
        <authorList>
            <person name="Voronina O.L."/>
            <person name="Kunda M.S."/>
            <person name="Ryzhova N."/>
            <person name="Aksenova E.I."/>
        </authorList>
    </citation>
    <scope>NUCLEOTIDE SEQUENCE</scope>
    <source>
        <strain evidence="2">SCCH136:Ach223948</strain>
    </source>
</reference>
<dbReference type="OrthoDB" id="8686789at2"/>
<feature type="chain" id="PRO_5009788269" evidence="1">
    <location>
        <begin position="23"/>
        <end position="125"/>
    </location>
</feature>
<dbReference type="Proteomes" id="UP001141992">
    <property type="component" value="Unassembled WGS sequence"/>
</dbReference>
<feature type="signal peptide" evidence="1">
    <location>
        <begin position="1"/>
        <end position="22"/>
    </location>
</feature>
<dbReference type="Proteomes" id="UP000187251">
    <property type="component" value="Unassembled WGS sequence"/>
</dbReference>
<keyword evidence="1" id="KW-0732">Signal</keyword>
<organism evidence="2 5">
    <name type="scientific">Alcaligenes xylosoxydans xylosoxydans</name>
    <name type="common">Achromobacter xylosoxidans</name>
    <dbReference type="NCBI Taxonomy" id="85698"/>
    <lineage>
        <taxon>Bacteria</taxon>
        <taxon>Pseudomonadati</taxon>
        <taxon>Pseudomonadota</taxon>
        <taxon>Betaproteobacteria</taxon>
        <taxon>Burkholderiales</taxon>
        <taxon>Alcaligenaceae</taxon>
        <taxon>Achromobacter</taxon>
    </lineage>
</organism>
<evidence type="ECO:0000256" key="1">
    <source>
        <dbReference type="SAM" id="SignalP"/>
    </source>
</evidence>
<reference evidence="3 4" key="1">
    <citation type="submission" date="2016-09" db="EMBL/GenBank/DDBJ databases">
        <title>Phylogenomics of Achromobacter.</title>
        <authorList>
            <person name="Jeukens J."/>
            <person name="Freschi L."/>
            <person name="Vincent A.T."/>
            <person name="Emond-Rheault J.-G."/>
            <person name="Kukavica-Ibrulj I."/>
            <person name="Charette S.J."/>
            <person name="Levesque R.C."/>
        </authorList>
    </citation>
    <scope>NUCLEOTIDE SEQUENCE [LARGE SCALE GENOMIC DNA]</scope>
    <source>
        <strain evidence="3 4">AUS488</strain>
    </source>
</reference>
<dbReference type="PATRIC" id="fig|85698.15.peg.2672"/>
<name>A0A0D6IJ51_ALCXX</name>
<accession>A0A0M7G1M0</accession>
<proteinExistence type="predicted"/>
<accession>A0A0D6IJ51</accession>
<comment type="caution">
    <text evidence="2">The sequence shown here is derived from an EMBL/GenBank/DDBJ whole genome shotgun (WGS) entry which is preliminary data.</text>
</comment>
<dbReference type="eggNOG" id="COG4520">
    <property type="taxonomic scope" value="Bacteria"/>
</dbReference>
<sequence>MKTIRLIAFALAAGVTAGPALAAPAVMLNNALITQISKADKPAFHQAVADALNNAADGQSVNWSSTPKRKAAPITAKITPLQTSKLSGDRTCRLLEGDFARTSTTETWKFWFCKQPDGTWKASSN</sequence>
<protein>
    <submittedName>
        <fullName evidence="2">Uncharacterized protein</fullName>
    </submittedName>
</protein>
<dbReference type="AlphaFoldDB" id="A0A0D6IJ51"/>
<dbReference type="GeneID" id="75278953"/>
<evidence type="ECO:0000313" key="2">
    <source>
        <dbReference type="EMBL" id="MCZ8404142.1"/>
    </source>
</evidence>
<gene>
    <name evidence="3" type="ORF">BIZ92_06295</name>
    <name evidence="2" type="ORF">O9570_21980</name>
</gene>
<dbReference type="EMBL" id="JAPZVI010000021">
    <property type="protein sequence ID" value="MCZ8404142.1"/>
    <property type="molecule type" value="Genomic_DNA"/>
</dbReference>
<evidence type="ECO:0000313" key="5">
    <source>
        <dbReference type="Proteomes" id="UP001141992"/>
    </source>
</evidence>
<dbReference type="KEGG" id="axx:ERS451415_05115"/>
<evidence type="ECO:0000313" key="4">
    <source>
        <dbReference type="Proteomes" id="UP000187251"/>
    </source>
</evidence>
<dbReference type="EMBL" id="MJMN01000002">
    <property type="protein sequence ID" value="OMG92308.1"/>
    <property type="molecule type" value="Genomic_DNA"/>
</dbReference>